<reference evidence="2 3" key="1">
    <citation type="submission" date="2023-03" db="EMBL/GenBank/DDBJ databases">
        <title>Isolation and description of six Streptomyces strains from soil environments, able to metabolize different microbial glucans.</title>
        <authorList>
            <person name="Widen T."/>
            <person name="Larsbrink J."/>
        </authorList>
    </citation>
    <scope>NUCLEOTIDE SEQUENCE [LARGE SCALE GENOMIC DNA]</scope>
    <source>
        <strain evidence="2 3">Mut1</strain>
        <plasmid evidence="2 3">unnamed1</plasmid>
    </source>
</reference>
<dbReference type="InterPro" id="IPR039422">
    <property type="entry name" value="MarR/SlyA-like"/>
</dbReference>
<gene>
    <name evidence="2" type="ORF">P8A18_34105</name>
</gene>
<feature type="domain" description="HTH marR-type" evidence="1">
    <location>
        <begin position="1"/>
        <end position="140"/>
    </location>
</feature>
<sequence>MTLYGRLVELDVWLLSGAALRAQRLLCEYLDTTGLRMQHYRVMAGLAELGECTQADLGRALGLDAGNMVALLGDLEGRGAVTRKTDPANRRRNLVRSTEEGRKLFEEMDRAVEQANETMFAAFSPAEREDFHKVLVRLAQGDQ</sequence>
<dbReference type="Gene3D" id="1.10.10.10">
    <property type="entry name" value="Winged helix-like DNA-binding domain superfamily/Winged helix DNA-binding domain"/>
    <property type="match status" value="1"/>
</dbReference>
<dbReference type="PANTHER" id="PTHR33164">
    <property type="entry name" value="TRANSCRIPTIONAL REGULATOR, MARR FAMILY"/>
    <property type="match status" value="1"/>
</dbReference>
<keyword evidence="3" id="KW-1185">Reference proteome</keyword>
<keyword evidence="2" id="KW-0614">Plasmid</keyword>
<dbReference type="PRINTS" id="PR00598">
    <property type="entry name" value="HTHMARR"/>
</dbReference>
<proteinExistence type="predicted"/>
<evidence type="ECO:0000313" key="3">
    <source>
        <dbReference type="Proteomes" id="UP001239522"/>
    </source>
</evidence>
<dbReference type="Proteomes" id="UP001239522">
    <property type="component" value="Plasmid unnamed1"/>
</dbReference>
<dbReference type="EMBL" id="CP120998">
    <property type="protein sequence ID" value="WLQ38552.1"/>
    <property type="molecule type" value="Genomic_DNA"/>
</dbReference>
<dbReference type="PROSITE" id="PS50995">
    <property type="entry name" value="HTH_MARR_2"/>
    <property type="match status" value="1"/>
</dbReference>
<evidence type="ECO:0000313" key="2">
    <source>
        <dbReference type="EMBL" id="WLQ38552.1"/>
    </source>
</evidence>
<organism evidence="2 3">
    <name type="scientific">Streptomyces castrisilvae</name>
    <dbReference type="NCBI Taxonomy" id="3033811"/>
    <lineage>
        <taxon>Bacteria</taxon>
        <taxon>Bacillati</taxon>
        <taxon>Actinomycetota</taxon>
        <taxon>Actinomycetes</taxon>
        <taxon>Kitasatosporales</taxon>
        <taxon>Streptomycetaceae</taxon>
        <taxon>Streptomyces</taxon>
    </lineage>
</organism>
<dbReference type="SUPFAM" id="SSF46785">
    <property type="entry name" value="Winged helix' DNA-binding domain"/>
    <property type="match status" value="1"/>
</dbReference>
<dbReference type="RefSeq" id="WP_018554484.1">
    <property type="nucleotide sequence ID" value="NZ_CP120998.1"/>
</dbReference>
<evidence type="ECO:0000259" key="1">
    <source>
        <dbReference type="PROSITE" id="PS50995"/>
    </source>
</evidence>
<dbReference type="Pfam" id="PF12802">
    <property type="entry name" value="MarR_2"/>
    <property type="match status" value="1"/>
</dbReference>
<dbReference type="SMART" id="SM00347">
    <property type="entry name" value="HTH_MARR"/>
    <property type="match status" value="1"/>
</dbReference>
<protein>
    <submittedName>
        <fullName evidence="2">MarR family transcriptional regulator</fullName>
    </submittedName>
</protein>
<geneLocation type="plasmid" evidence="2 3">
    <name>unnamed1</name>
</geneLocation>
<dbReference type="InterPro" id="IPR036390">
    <property type="entry name" value="WH_DNA-bd_sf"/>
</dbReference>
<dbReference type="InterPro" id="IPR036388">
    <property type="entry name" value="WH-like_DNA-bd_sf"/>
</dbReference>
<accession>A0ABY9HVG3</accession>
<name>A0ABY9HVG3_9ACTN</name>
<dbReference type="PANTHER" id="PTHR33164:SF43">
    <property type="entry name" value="HTH-TYPE TRANSCRIPTIONAL REPRESSOR YETL"/>
    <property type="match status" value="1"/>
</dbReference>
<dbReference type="InterPro" id="IPR000835">
    <property type="entry name" value="HTH_MarR-typ"/>
</dbReference>